<dbReference type="Gene3D" id="3.40.50.720">
    <property type="entry name" value="NAD(P)-binding Rossmann-like Domain"/>
    <property type="match status" value="2"/>
</dbReference>
<evidence type="ECO:0000313" key="2">
    <source>
        <dbReference type="EMBL" id="KAK5100043.1"/>
    </source>
</evidence>
<dbReference type="SUPFAM" id="SSF51735">
    <property type="entry name" value="NAD(P)-binding Rossmann-fold domains"/>
    <property type="match status" value="1"/>
</dbReference>
<dbReference type="PANTHER" id="PTHR48079">
    <property type="entry name" value="PROTEIN YEEZ"/>
    <property type="match status" value="1"/>
</dbReference>
<proteinExistence type="predicted"/>
<evidence type="ECO:0000313" key="3">
    <source>
        <dbReference type="Proteomes" id="UP001345013"/>
    </source>
</evidence>
<comment type="caution">
    <text evidence="2">The sequence shown here is derived from an EMBL/GenBank/DDBJ whole genome shotgun (WGS) entry which is preliminary data.</text>
</comment>
<accession>A0ABR0KLJ3</accession>
<dbReference type="Proteomes" id="UP001345013">
    <property type="component" value="Unassembled WGS sequence"/>
</dbReference>
<organism evidence="2 3">
    <name type="scientific">Lithohypha guttulata</name>
    <dbReference type="NCBI Taxonomy" id="1690604"/>
    <lineage>
        <taxon>Eukaryota</taxon>
        <taxon>Fungi</taxon>
        <taxon>Dikarya</taxon>
        <taxon>Ascomycota</taxon>
        <taxon>Pezizomycotina</taxon>
        <taxon>Eurotiomycetes</taxon>
        <taxon>Chaetothyriomycetidae</taxon>
        <taxon>Chaetothyriales</taxon>
        <taxon>Trichomeriaceae</taxon>
        <taxon>Lithohypha</taxon>
    </lineage>
</organism>
<gene>
    <name evidence="2" type="ORF">LTR24_001108</name>
</gene>
<keyword evidence="3" id="KW-1185">Reference proteome</keyword>
<dbReference type="EMBL" id="JAVRRG010000008">
    <property type="protein sequence ID" value="KAK5100043.1"/>
    <property type="molecule type" value="Genomic_DNA"/>
</dbReference>
<protein>
    <recommendedName>
        <fullName evidence="1">NAD(P)-binding domain-containing protein</fullName>
    </recommendedName>
</protein>
<dbReference type="PANTHER" id="PTHR48079:SF8">
    <property type="entry name" value="NAD(P)-BINDING DOMAIN-CONTAINING PROTEIN"/>
    <property type="match status" value="1"/>
</dbReference>
<evidence type="ECO:0000259" key="1">
    <source>
        <dbReference type="Pfam" id="PF13460"/>
    </source>
</evidence>
<dbReference type="InterPro" id="IPR051783">
    <property type="entry name" value="NAD(P)-dependent_oxidoreduct"/>
</dbReference>
<dbReference type="Pfam" id="PF13460">
    <property type="entry name" value="NAD_binding_10"/>
    <property type="match status" value="1"/>
</dbReference>
<feature type="domain" description="NAD(P)-binding" evidence="1">
    <location>
        <begin position="60"/>
        <end position="191"/>
    </location>
</feature>
<dbReference type="InterPro" id="IPR016040">
    <property type="entry name" value="NAD(P)-bd_dom"/>
</dbReference>
<name>A0ABR0KLJ3_9EURO</name>
<dbReference type="InterPro" id="IPR036291">
    <property type="entry name" value="NAD(P)-bd_dom_sf"/>
</dbReference>
<sequence>MAPSAILTPAQDMCSACPLIGRLGSHHAASHGAESAARRTEGIAAHSREPDCFWNRKMTGASGYVGGEALYQIAQLPQPHQIRCLVRDVKKVQPIIDAFPSAEVVKGDLDDSALIEKEAQAADVVFHLASTKHESSSKAIAAGLSHAERKSPGYWIQMSGASIFSIPEIKANSYGQASDRVYDDLEDAKEILELIRSNPSRIVDNLVLSQDPSKIRTALIPGPMIYGTGHGAINKRSIQGPEVTKYALQNNQPYIVGKGDSAWSNVHVHDLGKLFSLLLQAAVEKREGLWNENGIFLPENGSMSFGEVSRRIAQAAHERKLIKSDDVKSVSSEEANQIMPHGAVLLGTNAKLKSSRARRDLRWKPSAMSLAEDIPLMVKAEAERLKNHL</sequence>
<reference evidence="2 3" key="1">
    <citation type="submission" date="2023-08" db="EMBL/GenBank/DDBJ databases">
        <title>Black Yeasts Isolated from many extreme environments.</title>
        <authorList>
            <person name="Coleine C."/>
            <person name="Stajich J.E."/>
            <person name="Selbmann L."/>
        </authorList>
    </citation>
    <scope>NUCLEOTIDE SEQUENCE [LARGE SCALE GENOMIC DNA]</scope>
    <source>
        <strain evidence="2 3">CCFEE 5885</strain>
    </source>
</reference>